<dbReference type="GO" id="GO:0004674">
    <property type="term" value="F:protein serine/threonine kinase activity"/>
    <property type="evidence" value="ECO:0007669"/>
    <property type="project" value="UniProtKB-KW"/>
</dbReference>
<dbReference type="PROSITE" id="PS51424">
    <property type="entry name" value="ROC"/>
    <property type="match status" value="1"/>
</dbReference>
<evidence type="ECO:0000256" key="13">
    <source>
        <dbReference type="PROSITE-ProRule" id="PRU00459"/>
    </source>
</evidence>
<feature type="repeat" description="MBT" evidence="13">
    <location>
        <begin position="772"/>
        <end position="873"/>
    </location>
</feature>
<evidence type="ECO:0000313" key="16">
    <source>
        <dbReference type="EMBL" id="KAK2145845.1"/>
    </source>
</evidence>
<dbReference type="Pfam" id="PF02820">
    <property type="entry name" value="MBT"/>
    <property type="match status" value="1"/>
</dbReference>
<dbReference type="GO" id="GO:0009966">
    <property type="term" value="P:regulation of signal transduction"/>
    <property type="evidence" value="ECO:0007669"/>
    <property type="project" value="UniProtKB-ARBA"/>
</dbReference>
<evidence type="ECO:0000256" key="2">
    <source>
        <dbReference type="ARBA" id="ARBA00012513"/>
    </source>
</evidence>
<dbReference type="SMART" id="SM00561">
    <property type="entry name" value="MBT"/>
    <property type="match status" value="1"/>
</dbReference>
<dbReference type="SUPFAM" id="SSF52058">
    <property type="entry name" value="L domain-like"/>
    <property type="match status" value="1"/>
</dbReference>
<dbReference type="InterPro" id="IPR057263">
    <property type="entry name" value="COR-B"/>
</dbReference>
<keyword evidence="8" id="KW-0418">Kinase</keyword>
<feature type="compositionally biased region" description="Polar residues" evidence="14">
    <location>
        <begin position="2520"/>
        <end position="2536"/>
    </location>
</feature>
<dbReference type="Pfam" id="PF13855">
    <property type="entry name" value="LRR_8"/>
    <property type="match status" value="1"/>
</dbReference>
<dbReference type="PROSITE" id="PS51079">
    <property type="entry name" value="MBT"/>
    <property type="match status" value="1"/>
</dbReference>
<name>A0AAD9J4S2_9ANNE</name>
<comment type="similarity">
    <text evidence="1">Belongs to the Toll-like receptor family.</text>
</comment>
<comment type="caution">
    <text evidence="16">The sequence shown here is derived from an EMBL/GenBank/DDBJ whole genome shotgun (WGS) entry which is preliminary data.</text>
</comment>
<dbReference type="SUPFAM" id="SSF63748">
    <property type="entry name" value="Tudor/PWWP/MBT"/>
    <property type="match status" value="1"/>
</dbReference>
<evidence type="ECO:0000256" key="5">
    <source>
        <dbReference type="ARBA" id="ARBA00022679"/>
    </source>
</evidence>
<feature type="compositionally biased region" description="Polar residues" evidence="14">
    <location>
        <begin position="2490"/>
        <end position="2511"/>
    </location>
</feature>
<dbReference type="GO" id="GO:0007165">
    <property type="term" value="P:signal transduction"/>
    <property type="evidence" value="ECO:0007669"/>
    <property type="project" value="InterPro"/>
</dbReference>
<dbReference type="InterPro" id="IPR032171">
    <property type="entry name" value="COR-A"/>
</dbReference>
<gene>
    <name evidence="16" type="ORF">LSH36_652g01043</name>
</gene>
<evidence type="ECO:0000256" key="9">
    <source>
        <dbReference type="ARBA" id="ARBA00022840"/>
    </source>
</evidence>
<dbReference type="InterPro" id="IPR003591">
    <property type="entry name" value="Leu-rich_rpt_typical-subtyp"/>
</dbReference>
<dbReference type="InterPro" id="IPR001611">
    <property type="entry name" value="Leu-rich_rpt"/>
</dbReference>
<keyword evidence="7" id="KW-0547">Nucleotide-binding</keyword>
<dbReference type="Gene3D" id="3.30.310.200">
    <property type="match status" value="1"/>
</dbReference>
<dbReference type="GO" id="GO:0006355">
    <property type="term" value="P:regulation of DNA-templated transcription"/>
    <property type="evidence" value="ECO:0007669"/>
    <property type="project" value="InterPro"/>
</dbReference>
<reference evidence="16" key="1">
    <citation type="journal article" date="2023" name="Mol. Biol. Evol.">
        <title>Third-Generation Sequencing Reveals the Adaptive Role of the Epigenome in Three Deep-Sea Polychaetes.</title>
        <authorList>
            <person name="Perez M."/>
            <person name="Aroh O."/>
            <person name="Sun Y."/>
            <person name="Lan Y."/>
            <person name="Juniper S.K."/>
            <person name="Young C.R."/>
            <person name="Angers B."/>
            <person name="Qian P.Y."/>
        </authorList>
    </citation>
    <scope>NUCLEOTIDE SEQUENCE</scope>
    <source>
        <strain evidence="16">P08H-3</strain>
    </source>
</reference>
<evidence type="ECO:0000256" key="4">
    <source>
        <dbReference type="ARBA" id="ARBA00022614"/>
    </source>
</evidence>
<dbReference type="InterPro" id="IPR035897">
    <property type="entry name" value="Toll_tir_struct_dom_sf"/>
</dbReference>
<feature type="compositionally biased region" description="Polar residues" evidence="14">
    <location>
        <begin position="2471"/>
        <end position="2480"/>
    </location>
</feature>
<keyword evidence="9" id="KW-0067">ATP-binding</keyword>
<dbReference type="Gene3D" id="3.80.10.10">
    <property type="entry name" value="Ribonuclease Inhibitor"/>
    <property type="match status" value="2"/>
</dbReference>
<dbReference type="GO" id="GO:0005524">
    <property type="term" value="F:ATP binding"/>
    <property type="evidence" value="ECO:0007669"/>
    <property type="project" value="UniProtKB-KW"/>
</dbReference>
<dbReference type="PROSITE" id="PS51450">
    <property type="entry name" value="LRR"/>
    <property type="match status" value="1"/>
</dbReference>
<protein>
    <recommendedName>
        <fullName evidence="2">non-specific serine/threonine protein kinase</fullName>
        <ecNumber evidence="2">2.7.11.1</ecNumber>
    </recommendedName>
</protein>
<feature type="region of interest" description="Disordered" evidence="14">
    <location>
        <begin position="691"/>
        <end position="713"/>
    </location>
</feature>
<feature type="region of interest" description="Disordered" evidence="14">
    <location>
        <begin position="2471"/>
        <end position="2553"/>
    </location>
</feature>
<dbReference type="GO" id="GO:0005634">
    <property type="term" value="C:nucleus"/>
    <property type="evidence" value="ECO:0007669"/>
    <property type="project" value="InterPro"/>
</dbReference>
<dbReference type="EC" id="2.7.11.1" evidence="2"/>
<comment type="catalytic activity">
    <reaction evidence="11">
        <text>L-threonyl-[protein] + ATP = O-phospho-L-threonyl-[protein] + ADP + H(+)</text>
        <dbReference type="Rhea" id="RHEA:46608"/>
        <dbReference type="Rhea" id="RHEA-COMP:11060"/>
        <dbReference type="Rhea" id="RHEA-COMP:11605"/>
        <dbReference type="ChEBI" id="CHEBI:15378"/>
        <dbReference type="ChEBI" id="CHEBI:30013"/>
        <dbReference type="ChEBI" id="CHEBI:30616"/>
        <dbReference type="ChEBI" id="CHEBI:61977"/>
        <dbReference type="ChEBI" id="CHEBI:456216"/>
        <dbReference type="EC" id="2.7.11.1"/>
    </reaction>
</comment>
<dbReference type="Pfam" id="PF16095">
    <property type="entry name" value="COR-A"/>
    <property type="match status" value="1"/>
</dbReference>
<feature type="domain" description="Roc" evidence="15">
    <location>
        <begin position="1515"/>
        <end position="1697"/>
    </location>
</feature>
<evidence type="ECO:0000256" key="8">
    <source>
        <dbReference type="ARBA" id="ARBA00022777"/>
    </source>
</evidence>
<dbReference type="InterPro" id="IPR027417">
    <property type="entry name" value="P-loop_NTPase"/>
</dbReference>
<evidence type="ECO:0000256" key="6">
    <source>
        <dbReference type="ARBA" id="ARBA00022737"/>
    </source>
</evidence>
<evidence type="ECO:0000256" key="1">
    <source>
        <dbReference type="ARBA" id="ARBA00009634"/>
    </source>
</evidence>
<dbReference type="InterPro" id="IPR020859">
    <property type="entry name" value="ROC"/>
</dbReference>
<dbReference type="PANTHER" id="PTHR47508">
    <property type="entry name" value="SAM DOMAIN-CONTAINING PROTEIN-RELATED"/>
    <property type="match status" value="1"/>
</dbReference>
<dbReference type="Pfam" id="PF08477">
    <property type="entry name" value="Roc"/>
    <property type="match status" value="1"/>
</dbReference>
<dbReference type="SUPFAM" id="SSF52200">
    <property type="entry name" value="Toll/Interleukin receptor TIR domain"/>
    <property type="match status" value="1"/>
</dbReference>
<dbReference type="Gene3D" id="2.30.30.140">
    <property type="match status" value="1"/>
</dbReference>
<dbReference type="SMART" id="SM00369">
    <property type="entry name" value="LRR_TYP"/>
    <property type="match status" value="5"/>
</dbReference>
<dbReference type="PANTHER" id="PTHR47508:SF1">
    <property type="entry name" value="NON-SPECIFIC SERINE_THREONINE PROTEIN KINASE"/>
    <property type="match status" value="1"/>
</dbReference>
<feature type="region of interest" description="Disordered" evidence="14">
    <location>
        <begin position="2742"/>
        <end position="2809"/>
    </location>
</feature>
<evidence type="ECO:0000256" key="14">
    <source>
        <dbReference type="SAM" id="MobiDB-lite"/>
    </source>
</evidence>
<dbReference type="Proteomes" id="UP001208570">
    <property type="component" value="Unassembled WGS sequence"/>
</dbReference>
<keyword evidence="10" id="KW-0342">GTP-binding</keyword>
<evidence type="ECO:0000256" key="10">
    <source>
        <dbReference type="ARBA" id="ARBA00023134"/>
    </source>
</evidence>
<dbReference type="InterPro" id="IPR032675">
    <property type="entry name" value="LRR_dom_sf"/>
</dbReference>
<sequence>MKKEPVFNVYKTVILKDVKVSVNFTQMLANGNTVERSHDGDAFGAQQIKLSESCVLNVVECSMTFLELVSSDRTVYMLPFNADDVSSTQTLSGQILHLKYKFPFAVFVLVGVSQKASVSLKSFTSQLQKLLSKSLNTINDLVSQLNQDVFVKQRNVFFPEQIRATQLYFIRDRMAEINEGLDKVDIFCVPETVCVKEKKSLDPLKETLVKAIEKVNDLHAVYSYMSHDLAAIVTDVPSRPGITRSADFIRQLRDRHRNIFGSKAVVYQKVLDLMHKFGSVIYVKDPCCDEGLVITDLKWFSELIQKLISCREVASSVSNDVLIVHPTTKVITLNKVEEILKESLDLKDITYFKKMLKDTGLLFEDANAGVLVMTSDLDPEMPVAITHFVDDRADVNSLKLTVTIPSSLVHSLWPVVLSSVCRIHSPAMIWGSGVVIQDSPVVIYITIMDVDGHSEIQLMTQSAMAVIYPRCDEAEELRRQWNKDITLTLGNTLKQYQILIEHCLQKWNIFYELMEMTGTNIDLPESEDDWSFLVVSHNPVRVPAINDVACEFCGMTSELLEKLWCEYKLRSPSFIMEHSFTSSNLQTGGNKGSYFVSTIKTGIIASIKPMSPCDFNQLHVTFFNEGGFDMMFIPFTVEDLTVNDLTRKKLFSISVDEGKIKVQTWRPKTEHSLDSNRNDLDDTEDDLLWAERYDKSDTDSDEERDDITKDEPQISTNTEWIGETQILNDVIFNVGDSLIAKIRHSHQQEEIQYSIELPGGDILHKAIISNRELWIPVIQTRAQISLCIDSFKAEDHFSFANKWQIGMRLEAVDKMNPNLICVATVADMKKYDGSVLIHFDGWTNRYDYWTVRTDPDLHPIGYMDYLIKQDAVPNGVNKILQRPHGYAGGVFRWGKYLKEVKSYPVPHTAFTPDQVGDMPPFVLDDDVLTYIAQIGIGPSKICFNEQNRPSYIQRSLLASSDMSQSTMKMNKDYPYALLPKGLSSTLLNYPSLKSMWLTNSDELHLICNLLTLHNANSSIHIIEHGFAEIPEERKKSFTDILFYQTIKQAMGRFYLNAMIRQKNFLTGETKQLVKGVEKWEHSKTEQKLLELFSLFLPITGGFSLIGRYKSIFEKLVQSSGKTLRQYVSEVMQSLAKNEQLSQQMVAEGLPQCNLHKQATSLLASSELVSVPMGLFIKNYHLITELNLENNRLNNLPREFFTSFVKLTQLNLTNNNLNELPEGASHCTNLEILLLGQNSLNDLPADVEASSETLRIVDISQNPFHNLPSSIYRLVKLVELHANNIILDHLEPRIGNLRELTVLELGGNFLVGLPDEITQLTNLEELNLSGVSYQPTSTAQGVLSLVSLREWASQIPLLNHRIQDLELLFNSLDAMGNATLEHQDVQKFSAELYNMFPRLEQKQVDMPELLEKFGCCPPQLFSDSDGATKFPLLRVLNLSYQGLRRVCEQFKQLTRLENLVLAHNPHLESISGEISTLEHLNLMSLRDCPLLRTPPREIVARGFKAVYGYLRRIKLGSVECKRTKLMMVGLGGAGKTSLVRSLRNQYLKRVDDEDEFDQHLAQRYGTVTEGITDGIDITDWKVKEITFSIWDFAGQTVYYNTHQFFMSNRAVYLLLWNIRLGYEHAGLEFWLSSIACHAPKAPILVVGTHRDQVEKYWLPKEDLMEKYPQITSFHEISCLSGMGISSLVEMIVSVALLEKYMGERIPEVWLNFEKSMLQKKTKHDNLTWDEIESCAEECGIVDKPEVKEAVQFLHELGSVQHFQNHFLKNRVVINPQWIVDAMACVVSVHDTPIKGEPHTHHSNGEGPLLCYCDYHYPTASPLLPLPIATSIHPSSNVVAMASQCFYRPPEDGKLLHSDVNKVWKNFDQGLHFWLLRLTEEFNLTFPLKEEKANLVPCLLPAKQPDFDWPEVSTQPGFKEIKMLYKFEYLPAGLFNRVQVRLYQFSESSIMWKNGSLLRKNMHRALLTHSQNNVYIKVQGPRPENVKFMVHEVFEGIIAESFHGVTYDYFVPCSDCVKAMSQDPSLFPASKIRRATELKAPFLQCDKLFHTLSLHELHALMPPDDSTAYDIHLERSLHDLDNLRDDLSYDIAIIYNNRDIPDVGEDLKKIHPRKIKIDLENNGYSVWFPADPSQIDLQKETITLREAKLVIICLSNNFVSDPHSSRLFYYITKNLQKRYRLVALGDNYNWKQSDVGILVTTDVFVNMMNPERYQHKIKELLDTVRDQIYEHDKKDSSAEKPQCFISYCWGNSADAVGKGTKSTDRGLGFGDPRAFKTYLETKGIRCWIDVANVGKGRLFEEIAEGLKQAKVMLVCVSDEYVESHNCLVEFRFATVTLKIPLVVAVVGTGYDWETTEVGMLSLGYPKVNLQYETPDGMERLLEAIRKYIPESNDQSKTGKAESLSPPSYTPSNNNQLAFLELLELAQRKFLRQLSVYADSMDTSPYPRLIVMDFFRPEEKERYLEQQLKCFGQSNSEINNPESGQVVHDQDQKGSASSVRNKSGNSEESMGQCQTDRKESSRNEQCSEQTSGTPRPTSSLEKRPGSAGGHKPVRLLKRRTTVNLDVPQEMAQNPDTDYCIRFLCEYEEGWHDTEEILPMFPIATELFTMDDFFDDVAPYKARLYAILKHTSLNLPVLTTERGDKLRQSLIEDPDDDNNNEISLITDSDKCGLESEFQKEYTNWRKYVMDNDPEERMGGLGRCHLPSGKVLWLCPEHQKGNRVTLLSDDAPVVRLVDDVYTDVTVSASSKPQHNGGRREDVPLKSMKNGDGESAVDAQQQQQPKPTRRRSKISGRDSVTDSTDSGRSIKSDEVQKAVASIISKGTPRQGSKACTVM</sequence>
<dbReference type="InterPro" id="IPR036388">
    <property type="entry name" value="WH-like_DNA-bd_sf"/>
</dbReference>
<evidence type="ECO:0000313" key="17">
    <source>
        <dbReference type="Proteomes" id="UP001208570"/>
    </source>
</evidence>
<evidence type="ECO:0000256" key="12">
    <source>
        <dbReference type="ARBA" id="ARBA00048679"/>
    </source>
</evidence>
<dbReference type="InterPro" id="IPR004092">
    <property type="entry name" value="Mbt"/>
</dbReference>
<dbReference type="InterPro" id="IPR000157">
    <property type="entry name" value="TIR_dom"/>
</dbReference>
<dbReference type="Pfam" id="PF25497">
    <property type="entry name" value="COR-B"/>
    <property type="match status" value="1"/>
</dbReference>
<dbReference type="Gene3D" id="1.10.10.10">
    <property type="entry name" value="Winged helix-like DNA-binding domain superfamily/Winged helix DNA-binding domain"/>
    <property type="match status" value="1"/>
</dbReference>
<feature type="compositionally biased region" description="Basic and acidic residues" evidence="14">
    <location>
        <begin position="2752"/>
        <end position="2766"/>
    </location>
</feature>
<keyword evidence="6" id="KW-0677">Repeat</keyword>
<keyword evidence="4" id="KW-0433">Leucine-rich repeat</keyword>
<comment type="catalytic activity">
    <reaction evidence="12">
        <text>L-seryl-[protein] + ATP = O-phospho-L-seryl-[protein] + ADP + H(+)</text>
        <dbReference type="Rhea" id="RHEA:17989"/>
        <dbReference type="Rhea" id="RHEA-COMP:9863"/>
        <dbReference type="Rhea" id="RHEA-COMP:11604"/>
        <dbReference type="ChEBI" id="CHEBI:15378"/>
        <dbReference type="ChEBI" id="CHEBI:29999"/>
        <dbReference type="ChEBI" id="CHEBI:30616"/>
        <dbReference type="ChEBI" id="CHEBI:83421"/>
        <dbReference type="ChEBI" id="CHEBI:456216"/>
        <dbReference type="EC" id="2.7.11.1"/>
    </reaction>
</comment>
<keyword evidence="17" id="KW-1185">Reference proteome</keyword>
<dbReference type="SUPFAM" id="SSF52540">
    <property type="entry name" value="P-loop containing nucleoside triphosphate hydrolases"/>
    <property type="match status" value="1"/>
</dbReference>
<proteinExistence type="inferred from homology"/>
<dbReference type="Gene3D" id="3.40.50.300">
    <property type="entry name" value="P-loop containing nucleotide triphosphate hydrolases"/>
    <property type="match status" value="1"/>
</dbReference>
<keyword evidence="5" id="KW-0808">Transferase</keyword>
<accession>A0AAD9J4S2</accession>
<dbReference type="Pfam" id="PF13676">
    <property type="entry name" value="TIR_2"/>
    <property type="match status" value="1"/>
</dbReference>
<dbReference type="Gene3D" id="3.40.50.10140">
    <property type="entry name" value="Toll/interleukin-1 receptor homology (TIR) domain"/>
    <property type="match status" value="1"/>
</dbReference>
<organism evidence="16 17">
    <name type="scientific">Paralvinella palmiformis</name>
    <dbReference type="NCBI Taxonomy" id="53620"/>
    <lineage>
        <taxon>Eukaryota</taxon>
        <taxon>Metazoa</taxon>
        <taxon>Spiralia</taxon>
        <taxon>Lophotrochozoa</taxon>
        <taxon>Annelida</taxon>
        <taxon>Polychaeta</taxon>
        <taxon>Sedentaria</taxon>
        <taxon>Canalipalpata</taxon>
        <taxon>Terebellida</taxon>
        <taxon>Terebelliformia</taxon>
        <taxon>Alvinellidae</taxon>
        <taxon>Paralvinella</taxon>
    </lineage>
</organism>
<evidence type="ECO:0000256" key="3">
    <source>
        <dbReference type="ARBA" id="ARBA00022527"/>
    </source>
</evidence>
<evidence type="ECO:0000256" key="11">
    <source>
        <dbReference type="ARBA" id="ARBA00047899"/>
    </source>
</evidence>
<dbReference type="EMBL" id="JAODUP010000652">
    <property type="protein sequence ID" value="KAK2145845.1"/>
    <property type="molecule type" value="Genomic_DNA"/>
</dbReference>
<keyword evidence="3" id="KW-0723">Serine/threonine-protein kinase</keyword>
<evidence type="ECO:0000256" key="7">
    <source>
        <dbReference type="ARBA" id="ARBA00022741"/>
    </source>
</evidence>
<dbReference type="Gene3D" id="3.30.70.1390">
    <property type="entry name" value="ROC domain from the Parkinson's disease-associated leucine-rich repeat kinase 2"/>
    <property type="match status" value="1"/>
</dbReference>
<evidence type="ECO:0000259" key="15">
    <source>
        <dbReference type="PROSITE" id="PS51424"/>
    </source>
</evidence>